<evidence type="ECO:0000259" key="1">
    <source>
        <dbReference type="Pfam" id="PF01656"/>
    </source>
</evidence>
<keyword evidence="3" id="KW-1185">Reference proteome</keyword>
<dbReference type="OrthoDB" id="69313at2"/>
<dbReference type="KEGG" id="tni:TVNIR_2944"/>
<organism evidence="2 3">
    <name type="scientific">Thioalkalivibrio nitratireducens (strain DSM 14787 / UNIQEM 213 / ALEN2)</name>
    <dbReference type="NCBI Taxonomy" id="1255043"/>
    <lineage>
        <taxon>Bacteria</taxon>
        <taxon>Pseudomonadati</taxon>
        <taxon>Pseudomonadota</taxon>
        <taxon>Gammaproteobacteria</taxon>
        <taxon>Chromatiales</taxon>
        <taxon>Ectothiorhodospiraceae</taxon>
        <taxon>Thioalkalivibrio</taxon>
    </lineage>
</organism>
<dbReference type="AlphaFoldDB" id="L0E1S2"/>
<dbReference type="Gene3D" id="3.40.50.300">
    <property type="entry name" value="P-loop containing nucleotide triphosphate hydrolases"/>
    <property type="match status" value="1"/>
</dbReference>
<dbReference type="HOGENOM" id="CLU_037612_5_4_6"/>
<accession>L0E1S2</accession>
<dbReference type="RefSeq" id="WP_006749000.1">
    <property type="nucleotide sequence ID" value="NC_019902.2"/>
</dbReference>
<dbReference type="PIRSF" id="PIRSF009320">
    <property type="entry name" value="Nuc_binding_HP_1000"/>
    <property type="match status" value="1"/>
</dbReference>
<dbReference type="PANTHER" id="PTHR13696">
    <property type="entry name" value="P-LOOP CONTAINING NUCLEOSIDE TRIPHOSPHATE HYDROLASE"/>
    <property type="match status" value="1"/>
</dbReference>
<dbReference type="Proteomes" id="UP000010809">
    <property type="component" value="Chromosome"/>
</dbReference>
<sequence length="211" mass="23534">MLTVIGNLKGGTGKSTVAFNLALWVLSNKRTVLAVDLDPQATLTDVIRVREEEGYSPSLELSQSLEEALHASDKYQEIIVDVGPSDLGTMYAAILAADQVVIPVPPSQADVWSTQRFVRKILELRGDREKPEIVGFINRADTHQAVRESDEAFGALGMIDGLRAVRPRLRQRMAFRRSFSEGLSVHELERRGKAAHELDELARALFRKSRR</sequence>
<dbReference type="InterPro" id="IPR050678">
    <property type="entry name" value="DNA_Partitioning_ATPase"/>
</dbReference>
<dbReference type="STRING" id="1255043.TVNIR_2944"/>
<dbReference type="eggNOG" id="COG1192">
    <property type="taxonomic scope" value="Bacteria"/>
</dbReference>
<dbReference type="PANTHER" id="PTHR13696:SF96">
    <property type="entry name" value="COBQ_COBB_MIND_PARA NUCLEOTIDE BINDING DOMAIN-CONTAINING PROTEIN"/>
    <property type="match status" value="1"/>
</dbReference>
<proteinExistence type="predicted"/>
<dbReference type="SUPFAM" id="SSF52540">
    <property type="entry name" value="P-loop containing nucleoside triphosphate hydrolases"/>
    <property type="match status" value="1"/>
</dbReference>
<dbReference type="PATRIC" id="fig|1255043.3.peg.2970"/>
<feature type="domain" description="CobQ/CobB/MinD/ParA nucleotide binding" evidence="1">
    <location>
        <begin position="4"/>
        <end position="137"/>
    </location>
</feature>
<gene>
    <name evidence="2" type="ordered locus">TVNIR_2944</name>
</gene>
<dbReference type="Pfam" id="PF01656">
    <property type="entry name" value="CbiA"/>
    <property type="match status" value="1"/>
</dbReference>
<dbReference type="InterPro" id="IPR002586">
    <property type="entry name" value="CobQ/CobB/MinD/ParA_Nub-bd_dom"/>
</dbReference>
<dbReference type="CDD" id="cd02042">
    <property type="entry name" value="ParAB_family"/>
    <property type="match status" value="1"/>
</dbReference>
<evidence type="ECO:0000313" key="2">
    <source>
        <dbReference type="EMBL" id="AGA34581.1"/>
    </source>
</evidence>
<evidence type="ECO:0000313" key="3">
    <source>
        <dbReference type="Proteomes" id="UP000010809"/>
    </source>
</evidence>
<dbReference type="InterPro" id="IPR027417">
    <property type="entry name" value="P-loop_NTPase"/>
</dbReference>
<reference evidence="2" key="1">
    <citation type="submission" date="2015-12" db="EMBL/GenBank/DDBJ databases">
        <authorList>
            <person name="Tikhonova T.V."/>
            <person name="Pavlov A.R."/>
            <person name="Beletsky A.V."/>
            <person name="Mardanov A.V."/>
            <person name="Sorokin D.Y."/>
            <person name="Ravin N.V."/>
            <person name="Popov V.O."/>
        </authorList>
    </citation>
    <scope>NUCLEOTIDE SEQUENCE</scope>
    <source>
        <strain evidence="2">DSM 14787</strain>
    </source>
</reference>
<dbReference type="EMBL" id="CP003989">
    <property type="protein sequence ID" value="AGA34581.1"/>
    <property type="molecule type" value="Genomic_DNA"/>
</dbReference>
<protein>
    <submittedName>
        <fullName evidence="2">Chromosome (Plasmid) partitioning protein ParA / Sporulation initiation inhibitor protein Soj</fullName>
    </submittedName>
</protein>
<name>L0E1S2_THIND</name>